<organism evidence="5 6">
    <name type="scientific">Sphingomonas qomolangmaensis</name>
    <dbReference type="NCBI Taxonomy" id="2918765"/>
    <lineage>
        <taxon>Bacteria</taxon>
        <taxon>Pseudomonadati</taxon>
        <taxon>Pseudomonadota</taxon>
        <taxon>Alphaproteobacteria</taxon>
        <taxon>Sphingomonadales</taxon>
        <taxon>Sphingomonadaceae</taxon>
        <taxon>Sphingomonas</taxon>
    </lineage>
</organism>
<evidence type="ECO:0000256" key="1">
    <source>
        <dbReference type="ARBA" id="ARBA00010062"/>
    </source>
</evidence>
<keyword evidence="2" id="KW-0732">Signal</keyword>
<sequence>MLAAKKADKRPIALLVPLTGAHSALGLSMQRAAMLAENTPRLLQVFDTGGTPAGAQAAALAAMKAKCAMVLGPLLAAEAGPVVQAVAGRAPVICFSNDPAVRSTGAFVMGITATQVTGAVLRYARTRGIRRVAVIGDGNPWATAAATAAEALQGELNMAVQRIEVLPGGVVPNAGDAPDAVMIPGGGETMMAAARNLKGSGIQLLGTVQALDHRPASLELLDGAWLASPDPVAFGAFAGAYEGRMGGAPGAIAALAYDAAAICRQLREKSTLDRAGLLAEPAYEAATGPLRFREDGSVARDMAIVVAGPNGYEKVAMSRGA</sequence>
<dbReference type="PANTHER" id="PTHR30483">
    <property type="entry name" value="LEUCINE-SPECIFIC-BINDING PROTEIN"/>
    <property type="match status" value="1"/>
</dbReference>
<evidence type="ECO:0000259" key="4">
    <source>
        <dbReference type="Pfam" id="PF13458"/>
    </source>
</evidence>
<dbReference type="SUPFAM" id="SSF53822">
    <property type="entry name" value="Periplasmic binding protein-like I"/>
    <property type="match status" value="1"/>
</dbReference>
<keyword evidence="3" id="KW-0029">Amino-acid transport</keyword>
<comment type="similarity">
    <text evidence="1">Belongs to the leucine-binding protein family.</text>
</comment>
<dbReference type="PANTHER" id="PTHR30483:SF6">
    <property type="entry name" value="PERIPLASMIC BINDING PROTEIN OF ABC TRANSPORTER FOR NATURAL AMINO ACIDS"/>
    <property type="match status" value="1"/>
</dbReference>
<dbReference type="InterPro" id="IPR028081">
    <property type="entry name" value="Leu-bd"/>
</dbReference>
<keyword evidence="3" id="KW-0813">Transport</keyword>
<proteinExistence type="inferred from homology"/>
<reference evidence="5" key="1">
    <citation type="submission" date="2022-07" db="EMBL/GenBank/DDBJ databases">
        <title>Sphingomonas sp. nov., a novel bacterium isolated from the north slope of the Mount Everest.</title>
        <authorList>
            <person name="Cui X."/>
            <person name="Liu Y."/>
        </authorList>
    </citation>
    <scope>NUCLEOTIDE SEQUENCE</scope>
    <source>
        <strain evidence="5">S5-59</strain>
    </source>
</reference>
<dbReference type="InterPro" id="IPR051010">
    <property type="entry name" value="BCAA_transport"/>
</dbReference>
<name>A0ABY5LDR2_9SPHN</name>
<accession>A0ABY5LDR2</accession>
<dbReference type="EMBL" id="CP101740">
    <property type="protein sequence ID" value="UUL83929.1"/>
    <property type="molecule type" value="Genomic_DNA"/>
</dbReference>
<dbReference type="InterPro" id="IPR028082">
    <property type="entry name" value="Peripla_BP_I"/>
</dbReference>
<evidence type="ECO:0000256" key="2">
    <source>
        <dbReference type="ARBA" id="ARBA00022729"/>
    </source>
</evidence>
<dbReference type="Gene3D" id="3.40.50.2300">
    <property type="match status" value="2"/>
</dbReference>
<evidence type="ECO:0000313" key="5">
    <source>
        <dbReference type="EMBL" id="UUL83929.1"/>
    </source>
</evidence>
<dbReference type="Proteomes" id="UP001058533">
    <property type="component" value="Chromosome"/>
</dbReference>
<gene>
    <name evidence="5" type="ORF">NMP03_06980</name>
</gene>
<keyword evidence="6" id="KW-1185">Reference proteome</keyword>
<dbReference type="RefSeq" id="WP_256507764.1">
    <property type="nucleotide sequence ID" value="NZ_CP101740.1"/>
</dbReference>
<feature type="domain" description="Leucine-binding protein" evidence="4">
    <location>
        <begin position="12"/>
        <end position="307"/>
    </location>
</feature>
<dbReference type="Pfam" id="PF13458">
    <property type="entry name" value="Peripla_BP_6"/>
    <property type="match status" value="1"/>
</dbReference>
<evidence type="ECO:0000313" key="6">
    <source>
        <dbReference type="Proteomes" id="UP001058533"/>
    </source>
</evidence>
<evidence type="ECO:0000256" key="3">
    <source>
        <dbReference type="ARBA" id="ARBA00022970"/>
    </source>
</evidence>
<protein>
    <submittedName>
        <fullName evidence="5">ABC transporter substrate-binding protein</fullName>
    </submittedName>
</protein>